<dbReference type="SMART" id="SM00857">
    <property type="entry name" value="Resolvase"/>
    <property type="match status" value="1"/>
</dbReference>
<reference evidence="3 4" key="1">
    <citation type="submission" date="2020-08" db="EMBL/GenBank/DDBJ databases">
        <title>Genomic Encyclopedia of Type Strains, Phase IV (KMG-IV): sequencing the most valuable type-strain genomes for metagenomic binning, comparative biology and taxonomic classification.</title>
        <authorList>
            <person name="Goeker M."/>
        </authorList>
    </citation>
    <scope>NUCLEOTIDE SEQUENCE [LARGE SCALE GENOMIC DNA]</scope>
    <source>
        <strain evidence="3 4">DSM 100044</strain>
    </source>
</reference>
<dbReference type="AlphaFoldDB" id="A0A7W9BGN4"/>
<dbReference type="Gene3D" id="3.90.1750.20">
    <property type="entry name" value="Putative Large Serine Recombinase, Chain B, Domain 2"/>
    <property type="match status" value="1"/>
</dbReference>
<dbReference type="SUPFAM" id="SSF53041">
    <property type="entry name" value="Resolvase-like"/>
    <property type="match status" value="1"/>
</dbReference>
<dbReference type="InterPro" id="IPR011109">
    <property type="entry name" value="DNA_bind_recombinase_dom"/>
</dbReference>
<dbReference type="PROSITE" id="PS51737">
    <property type="entry name" value="RECOMBINASE_DNA_BIND"/>
    <property type="match status" value="1"/>
</dbReference>
<name>A0A7W9BGN4_9SPHN</name>
<evidence type="ECO:0000313" key="4">
    <source>
        <dbReference type="Proteomes" id="UP000546200"/>
    </source>
</evidence>
<dbReference type="PROSITE" id="PS51736">
    <property type="entry name" value="RECOMBINASES_3"/>
    <property type="match status" value="1"/>
</dbReference>
<feature type="domain" description="Recombinase" evidence="2">
    <location>
        <begin position="170"/>
        <end position="284"/>
    </location>
</feature>
<dbReference type="InterPro" id="IPR038109">
    <property type="entry name" value="DNA_bind_recomb_sf"/>
</dbReference>
<dbReference type="RefSeq" id="WP_184060579.1">
    <property type="nucleotide sequence ID" value="NZ_JACIJK010000017.1"/>
</dbReference>
<dbReference type="PANTHER" id="PTHR30461">
    <property type="entry name" value="DNA-INVERTASE FROM LAMBDOID PROPHAGE"/>
    <property type="match status" value="1"/>
</dbReference>
<dbReference type="Pfam" id="PF00239">
    <property type="entry name" value="Resolvase"/>
    <property type="match status" value="1"/>
</dbReference>
<sequence length="554" mass="60482">MRTPRPPQVRCAVYTRKSSEEGLEQSFNSLDAQREACSAYILSQASDGWCEVADKYDDGGLSGGTLERPALQRLLGDVAAGRVDIIVVYKVDRLTRSLLDFARLVEAFDTAGTSFVSVTQSFNTTTSMGRLTLNMLLSFAQFEREVTAERIRDKIAASKARGMWMGGISPLGYEPDGRSLKIVDNHAAITRTVFTRYLELGNVRRLAESLERDGVLSPARTTRSGKTIGGVPFTRGQLYLMLKCRTFLGEIAHKDQVYPGLHDAIIERGTWDAVQAMLAANLQGSREGQRGSEPSLLAGKLTDDAGVPLVATHAVARGRRYRYYTSQALQTGTGDQGLRIPAREIETVVTHAVAKFVADPLQLANDAHIAIPADDYARLTRRAEELSVRLKRREWGITRQLVAGVRVERGRISVGMSTGELAAALDVALIAAVPATVTISSDVRLTRSGRAMRLIHTSAAQPPAEVNPSLVRLLAEAHRYWRELRKGEQNVTELAQAAGVSPAYLTRVLRLAFLSPTIDDAILSGRQRAGLDVQTLTAADAVPPSWQEQASSFL</sequence>
<dbReference type="InterPro" id="IPR006119">
    <property type="entry name" value="Resolv_N"/>
</dbReference>
<feature type="domain" description="Resolvase/invertase-type recombinase catalytic" evidence="1">
    <location>
        <begin position="10"/>
        <end position="162"/>
    </location>
</feature>
<evidence type="ECO:0000259" key="2">
    <source>
        <dbReference type="PROSITE" id="PS51737"/>
    </source>
</evidence>
<dbReference type="PANTHER" id="PTHR30461:SF23">
    <property type="entry name" value="DNA RECOMBINASE-RELATED"/>
    <property type="match status" value="1"/>
</dbReference>
<evidence type="ECO:0000259" key="1">
    <source>
        <dbReference type="PROSITE" id="PS51736"/>
    </source>
</evidence>
<protein>
    <submittedName>
        <fullName evidence="3">DNA invertase Pin-like site-specific DNA recombinase</fullName>
    </submittedName>
</protein>
<dbReference type="SUPFAM" id="SSF109709">
    <property type="entry name" value="KorB DNA-binding domain-like"/>
    <property type="match status" value="1"/>
</dbReference>
<dbReference type="InterPro" id="IPR036162">
    <property type="entry name" value="Resolvase-like_N_sf"/>
</dbReference>
<dbReference type="Proteomes" id="UP000546200">
    <property type="component" value="Unassembled WGS sequence"/>
</dbReference>
<dbReference type="Pfam" id="PF07508">
    <property type="entry name" value="Recombinase"/>
    <property type="match status" value="1"/>
</dbReference>
<dbReference type="InterPro" id="IPR050639">
    <property type="entry name" value="SSR_resolvase"/>
</dbReference>
<dbReference type="Gene3D" id="3.40.50.1390">
    <property type="entry name" value="Resolvase, N-terminal catalytic domain"/>
    <property type="match status" value="1"/>
</dbReference>
<gene>
    <name evidence="3" type="ORF">FHS94_003777</name>
</gene>
<evidence type="ECO:0000313" key="3">
    <source>
        <dbReference type="EMBL" id="MBB5716905.1"/>
    </source>
</evidence>
<proteinExistence type="predicted"/>
<accession>A0A7W9BGN4</accession>
<keyword evidence="4" id="KW-1185">Reference proteome</keyword>
<organism evidence="3 4">
    <name type="scientific">Sphingomonas aerophila</name>
    <dbReference type="NCBI Taxonomy" id="1344948"/>
    <lineage>
        <taxon>Bacteria</taxon>
        <taxon>Pseudomonadati</taxon>
        <taxon>Pseudomonadota</taxon>
        <taxon>Alphaproteobacteria</taxon>
        <taxon>Sphingomonadales</taxon>
        <taxon>Sphingomonadaceae</taxon>
        <taxon>Sphingomonas</taxon>
    </lineage>
</organism>
<comment type="caution">
    <text evidence="3">The sequence shown here is derived from an EMBL/GenBank/DDBJ whole genome shotgun (WGS) entry which is preliminary data.</text>
</comment>
<dbReference type="CDD" id="cd03768">
    <property type="entry name" value="SR_ResInv"/>
    <property type="match status" value="1"/>
</dbReference>
<dbReference type="GO" id="GO:0000150">
    <property type="term" value="F:DNA strand exchange activity"/>
    <property type="evidence" value="ECO:0007669"/>
    <property type="project" value="InterPro"/>
</dbReference>
<dbReference type="GO" id="GO:0003677">
    <property type="term" value="F:DNA binding"/>
    <property type="evidence" value="ECO:0007669"/>
    <property type="project" value="InterPro"/>
</dbReference>
<dbReference type="EMBL" id="JACIJK010000017">
    <property type="protein sequence ID" value="MBB5716905.1"/>
    <property type="molecule type" value="Genomic_DNA"/>
</dbReference>